<keyword evidence="3" id="KW-1185">Reference proteome</keyword>
<sequence length="62" mass="7175">MARNADTRMPSDEQKAAHVRKTRMANYRASMRLEGFHMKESAKMPSKTTLIQKYKKLAMKCA</sequence>
<evidence type="ECO:0000313" key="3">
    <source>
        <dbReference type="Proteomes" id="UP000265903"/>
    </source>
</evidence>
<reference evidence="2 3" key="1">
    <citation type="submission" date="2018-08" db="EMBL/GenBank/DDBJ databases">
        <title>Whole Genome Sequence of the Moderate Halophilic Marine Bacterium Marinobacter litoralis Sw-45.</title>
        <authorList>
            <person name="Musa H."/>
        </authorList>
    </citation>
    <scope>NUCLEOTIDE SEQUENCE [LARGE SCALE GENOMIC DNA]</scope>
    <source>
        <strain evidence="2 3">Sw-45</strain>
    </source>
</reference>
<accession>A0A3M2RHU0</accession>
<gene>
    <name evidence="2" type="ORF">DOQ08_01798</name>
</gene>
<evidence type="ECO:0000256" key="1">
    <source>
        <dbReference type="SAM" id="MobiDB-lite"/>
    </source>
</evidence>
<feature type="region of interest" description="Disordered" evidence="1">
    <location>
        <begin position="1"/>
        <end position="21"/>
    </location>
</feature>
<evidence type="ECO:0008006" key="4">
    <source>
        <dbReference type="Google" id="ProtNLM"/>
    </source>
</evidence>
<comment type="caution">
    <text evidence="2">The sequence shown here is derived from an EMBL/GenBank/DDBJ whole genome shotgun (WGS) entry which is preliminary data.</text>
</comment>
<name>A0A3M2RHU0_9GAMM</name>
<evidence type="ECO:0000313" key="2">
    <source>
        <dbReference type="EMBL" id="RMJ04475.1"/>
    </source>
</evidence>
<dbReference type="Proteomes" id="UP000265903">
    <property type="component" value="Unassembled WGS sequence"/>
</dbReference>
<organism evidence="2 3">
    <name type="scientific">Marinobacter litoralis</name>
    <dbReference type="NCBI Taxonomy" id="187981"/>
    <lineage>
        <taxon>Bacteria</taxon>
        <taxon>Pseudomonadati</taxon>
        <taxon>Pseudomonadota</taxon>
        <taxon>Gammaproteobacteria</taxon>
        <taxon>Pseudomonadales</taxon>
        <taxon>Marinobacteraceae</taxon>
        <taxon>Marinobacter</taxon>
    </lineage>
</organism>
<proteinExistence type="predicted"/>
<dbReference type="AlphaFoldDB" id="A0A3M2RHU0"/>
<dbReference type="Pfam" id="PF10832">
    <property type="entry name" value="YhfG"/>
    <property type="match status" value="1"/>
</dbReference>
<feature type="compositionally biased region" description="Basic and acidic residues" evidence="1">
    <location>
        <begin position="1"/>
        <end position="16"/>
    </location>
</feature>
<dbReference type="InterPro" id="IPR022541">
    <property type="entry name" value="YhfG"/>
</dbReference>
<protein>
    <recommendedName>
        <fullName evidence="4">DUF2559 domain-containing protein</fullName>
    </recommendedName>
</protein>
<dbReference type="EMBL" id="QMDL01000002">
    <property type="protein sequence ID" value="RMJ04475.1"/>
    <property type="molecule type" value="Genomic_DNA"/>
</dbReference>